<organism evidence="1 2">
    <name type="scientific">Intoshia linei</name>
    <dbReference type="NCBI Taxonomy" id="1819745"/>
    <lineage>
        <taxon>Eukaryota</taxon>
        <taxon>Metazoa</taxon>
        <taxon>Spiralia</taxon>
        <taxon>Lophotrochozoa</taxon>
        <taxon>Mesozoa</taxon>
        <taxon>Orthonectida</taxon>
        <taxon>Rhopaluridae</taxon>
        <taxon>Intoshia</taxon>
    </lineage>
</organism>
<protein>
    <submittedName>
        <fullName evidence="1">Uncharacterized protein</fullName>
    </submittedName>
</protein>
<evidence type="ECO:0000313" key="1">
    <source>
        <dbReference type="EMBL" id="OAF63667.1"/>
    </source>
</evidence>
<comment type="caution">
    <text evidence="1">The sequence shown here is derived from an EMBL/GenBank/DDBJ whole genome shotgun (WGS) entry which is preliminary data.</text>
</comment>
<proteinExistence type="predicted"/>
<sequence>YYFSIEIFKQMTRHTEHLPFYQEKLDMVGIHGFTNAHKIYGIHAYEDGTIEAIEWCPGIKNMYLFGEFSNYF</sequence>
<dbReference type="InterPro" id="IPR013783">
    <property type="entry name" value="Ig-like_fold"/>
</dbReference>
<keyword evidence="2" id="KW-1185">Reference proteome</keyword>
<dbReference type="EMBL" id="LWCA01002856">
    <property type="protein sequence ID" value="OAF63667.1"/>
    <property type="molecule type" value="Genomic_DNA"/>
</dbReference>
<reference evidence="1 2" key="1">
    <citation type="submission" date="2016-04" db="EMBL/GenBank/DDBJ databases">
        <title>The genome of Intoshia linei affirms orthonectids as highly simplified spiralians.</title>
        <authorList>
            <person name="Mikhailov K.V."/>
            <person name="Slusarev G.S."/>
            <person name="Nikitin M.A."/>
            <person name="Logacheva M.D."/>
            <person name="Penin A."/>
            <person name="Aleoshin V."/>
            <person name="Panchin Y.V."/>
        </authorList>
    </citation>
    <scope>NUCLEOTIDE SEQUENCE [LARGE SCALE GENOMIC DNA]</scope>
    <source>
        <strain evidence="1">Intl2013</strain>
        <tissue evidence="1">Whole animal</tissue>
    </source>
</reference>
<dbReference type="Gene3D" id="2.60.40.10">
    <property type="entry name" value="Immunoglobulins"/>
    <property type="match status" value="1"/>
</dbReference>
<accession>A0A177ANN2</accession>
<gene>
    <name evidence="1" type="ORF">A3Q56_08577</name>
</gene>
<dbReference type="Proteomes" id="UP000078046">
    <property type="component" value="Unassembled WGS sequence"/>
</dbReference>
<name>A0A177ANN2_9BILA</name>
<feature type="non-terminal residue" evidence="1">
    <location>
        <position position="1"/>
    </location>
</feature>
<evidence type="ECO:0000313" key="2">
    <source>
        <dbReference type="Proteomes" id="UP000078046"/>
    </source>
</evidence>
<dbReference type="AlphaFoldDB" id="A0A177ANN2"/>